<dbReference type="EMBL" id="JAZGSY010000091">
    <property type="protein sequence ID" value="KAL1840999.1"/>
    <property type="molecule type" value="Genomic_DNA"/>
</dbReference>
<evidence type="ECO:0000313" key="1">
    <source>
        <dbReference type="EMBL" id="KAL1840999.1"/>
    </source>
</evidence>
<comment type="caution">
    <text evidence="1">The sequence shown here is derived from an EMBL/GenBank/DDBJ whole genome shotgun (WGS) entry which is preliminary data.</text>
</comment>
<evidence type="ECO:0000313" key="2">
    <source>
        <dbReference type="Proteomes" id="UP001583172"/>
    </source>
</evidence>
<proteinExistence type="predicted"/>
<name>A0ABR3VGL1_HUMIN</name>
<organism evidence="1 2">
    <name type="scientific">Humicola insolens</name>
    <name type="common">Soft-rot fungus</name>
    <dbReference type="NCBI Taxonomy" id="85995"/>
    <lineage>
        <taxon>Eukaryota</taxon>
        <taxon>Fungi</taxon>
        <taxon>Dikarya</taxon>
        <taxon>Ascomycota</taxon>
        <taxon>Pezizomycotina</taxon>
        <taxon>Sordariomycetes</taxon>
        <taxon>Sordariomycetidae</taxon>
        <taxon>Sordariales</taxon>
        <taxon>Chaetomiaceae</taxon>
        <taxon>Mycothermus</taxon>
    </lineage>
</organism>
<keyword evidence="2" id="KW-1185">Reference proteome</keyword>
<sequence length="202" mass="21867">MKHLTHPSSTPPSIHRPLPILIQFRIPPLLRLRLLRLLLHRRLHLCLNSLSCAQDLALQVKRPALLGIIIIKQPLEPLHDLLHIGLAVLRRLDVEDLAGFFERHARAEAGAARGAIAVARLRALVLARGGGLLVGLGEGAADYARADDDDLGYEAVGLEEGVLVEEDISGGAVVHPVEGCCFAFAPLRMLTILSSVQSPMPL</sequence>
<dbReference type="Proteomes" id="UP001583172">
    <property type="component" value="Unassembled WGS sequence"/>
</dbReference>
<reference evidence="1 2" key="1">
    <citation type="journal article" date="2024" name="Commun. Biol.">
        <title>Comparative genomic analysis of thermophilic fungi reveals convergent evolutionary adaptations and gene losses.</title>
        <authorList>
            <person name="Steindorff A.S."/>
            <person name="Aguilar-Pontes M.V."/>
            <person name="Robinson A.J."/>
            <person name="Andreopoulos B."/>
            <person name="LaButti K."/>
            <person name="Kuo A."/>
            <person name="Mondo S."/>
            <person name="Riley R."/>
            <person name="Otillar R."/>
            <person name="Haridas S."/>
            <person name="Lipzen A."/>
            <person name="Grimwood J."/>
            <person name="Schmutz J."/>
            <person name="Clum A."/>
            <person name="Reid I.D."/>
            <person name="Moisan M.C."/>
            <person name="Butler G."/>
            <person name="Nguyen T.T.M."/>
            <person name="Dewar K."/>
            <person name="Conant G."/>
            <person name="Drula E."/>
            <person name="Henrissat B."/>
            <person name="Hansel C."/>
            <person name="Singer S."/>
            <person name="Hutchinson M.I."/>
            <person name="de Vries R.P."/>
            <person name="Natvig D.O."/>
            <person name="Powell A.J."/>
            <person name="Tsang A."/>
            <person name="Grigoriev I.V."/>
        </authorList>
    </citation>
    <scope>NUCLEOTIDE SEQUENCE [LARGE SCALE GENOMIC DNA]</scope>
    <source>
        <strain evidence="1 2">CBS 620.91</strain>
    </source>
</reference>
<gene>
    <name evidence="1" type="ORF">VTJ49DRAFT_7553</name>
</gene>
<accession>A0ABR3VGL1</accession>
<protein>
    <submittedName>
        <fullName evidence="1">Uncharacterized protein</fullName>
    </submittedName>
</protein>